<dbReference type="InterPro" id="IPR008928">
    <property type="entry name" value="6-hairpin_glycosidase_sf"/>
</dbReference>
<dbReference type="GO" id="GO:0000272">
    <property type="term" value="P:polysaccharide catabolic process"/>
    <property type="evidence" value="ECO:0007669"/>
    <property type="project" value="UniProtKB-KW"/>
</dbReference>
<keyword evidence="5" id="KW-0624">Polysaccharide degradation</keyword>
<organism evidence="8 9">
    <name type="scientific">Solimicrobium silvestre</name>
    <dbReference type="NCBI Taxonomy" id="2099400"/>
    <lineage>
        <taxon>Bacteria</taxon>
        <taxon>Pseudomonadati</taxon>
        <taxon>Pseudomonadota</taxon>
        <taxon>Betaproteobacteria</taxon>
        <taxon>Burkholderiales</taxon>
        <taxon>Oxalobacteraceae</taxon>
        <taxon>Solimicrobium</taxon>
    </lineage>
</organism>
<evidence type="ECO:0000256" key="4">
    <source>
        <dbReference type="ARBA" id="ARBA00023295"/>
    </source>
</evidence>
<keyword evidence="4" id="KW-0326">Glycosidase</keyword>
<feature type="domain" description="Glycoside hydrolase family 9" evidence="6">
    <location>
        <begin position="101"/>
        <end position="498"/>
    </location>
</feature>
<dbReference type="RefSeq" id="WP_105530371.1">
    <property type="nucleotide sequence ID" value="NZ_PUGF01000002.1"/>
</dbReference>
<evidence type="ECO:0000256" key="5">
    <source>
        <dbReference type="ARBA" id="ARBA00023326"/>
    </source>
</evidence>
<dbReference type="OrthoDB" id="9808897at2"/>
<evidence type="ECO:0000259" key="7">
    <source>
        <dbReference type="Pfam" id="PF02927"/>
    </source>
</evidence>
<dbReference type="Gene3D" id="2.60.40.10">
    <property type="entry name" value="Immunoglobulins"/>
    <property type="match status" value="1"/>
</dbReference>
<evidence type="ECO:0000256" key="1">
    <source>
        <dbReference type="ARBA" id="ARBA00007072"/>
    </source>
</evidence>
<dbReference type="Proteomes" id="UP000237839">
    <property type="component" value="Unassembled WGS sequence"/>
</dbReference>
<dbReference type="CDD" id="cd02850">
    <property type="entry name" value="E_set_Cellulase_N"/>
    <property type="match status" value="1"/>
</dbReference>
<keyword evidence="3" id="KW-0119">Carbohydrate metabolism</keyword>
<dbReference type="PANTHER" id="PTHR22298">
    <property type="entry name" value="ENDO-1,4-BETA-GLUCANASE"/>
    <property type="match status" value="1"/>
</dbReference>
<evidence type="ECO:0000256" key="3">
    <source>
        <dbReference type="ARBA" id="ARBA00023277"/>
    </source>
</evidence>
<evidence type="ECO:0000256" key="2">
    <source>
        <dbReference type="ARBA" id="ARBA00022801"/>
    </source>
</evidence>
<dbReference type="Gene3D" id="1.50.10.10">
    <property type="match status" value="1"/>
</dbReference>
<gene>
    <name evidence="8" type="ORF">S2091_0662</name>
</gene>
<dbReference type="Pfam" id="PF02927">
    <property type="entry name" value="CelD_N"/>
    <property type="match status" value="1"/>
</dbReference>
<dbReference type="SUPFAM" id="SSF48208">
    <property type="entry name" value="Six-hairpin glycosidases"/>
    <property type="match status" value="1"/>
</dbReference>
<dbReference type="InterPro" id="IPR004197">
    <property type="entry name" value="Cellulase_Ig-like"/>
</dbReference>
<dbReference type="SUPFAM" id="SSF81296">
    <property type="entry name" value="E set domains"/>
    <property type="match status" value="1"/>
</dbReference>
<evidence type="ECO:0000313" key="8">
    <source>
        <dbReference type="EMBL" id="PRC94659.1"/>
    </source>
</evidence>
<reference evidence="8 9" key="1">
    <citation type="submission" date="2018-02" db="EMBL/GenBank/DDBJ databases">
        <title>Solimicrobium silvestre gen. nov., sp. nov., isolated from alpine forest soil.</title>
        <authorList>
            <person name="Margesin R."/>
            <person name="Albuquerque L."/>
            <person name="Zhang D.-C."/>
            <person name="Froufe H.J.C."/>
            <person name="Severino R."/>
            <person name="Roxo I."/>
            <person name="Egas C."/>
            <person name="Da Costa M.S."/>
        </authorList>
    </citation>
    <scope>NUCLEOTIDE SEQUENCE [LARGE SCALE GENOMIC DNA]</scope>
    <source>
        <strain evidence="8 9">S20-91</strain>
    </source>
</reference>
<dbReference type="GO" id="GO:0008810">
    <property type="term" value="F:cellulase activity"/>
    <property type="evidence" value="ECO:0007669"/>
    <property type="project" value="InterPro"/>
</dbReference>
<dbReference type="Pfam" id="PF00759">
    <property type="entry name" value="Glyco_hydro_9"/>
    <property type="match status" value="1"/>
</dbReference>
<sequence length="561" mass="63581">MKILHNHLGYQRDTRKVALIQSSVSLVGKAFTIVDAEKREPVFVGQLTSRGKVAQWRDWQFWEADFSKLQKDGSYFLVVDDVVSPLASQVFKISPYLYGGQIVSDLLHYFKSQRCAGMFDAADRSCLKYGSNERVDVHGGWYDASGDASKYLSHMSYTNFMNPQQTPQVVWNLIDGRAHMPVQSTWLDDRIVDEATHGADFLMRMLDPAGYFYMTVFDRWSKDVEQREICSYTTQQGHKFATYQAGYRQGGGSAIAALARASGLPRDGEYSRASYLVAAERAFAHLEKHNLSYLDDGKENIIDDYCALLAATELYAATAKPLYASAADFRVAKLMKRQSEAGWFWADDAQTRSYFHAAEAGLPYIALLRFMEIFPDAYLFSDSRDCLRRGLQNDILITLHGDGNPFTYPRQYVQMPDKKGQNQFFIPHQNESGYWWQGENARLASLASAAQGAIRYFAGEDIFCASLSTYAQGALDWIFGFNPFDTCMMQGHGRNNPRYEKGMWNAPGGVCNGITSGLENEEDIDFRSPAESVPTHSWRWSEQWIPHGAWLFHALTQQPME</sequence>
<evidence type="ECO:0000313" key="9">
    <source>
        <dbReference type="Proteomes" id="UP000237839"/>
    </source>
</evidence>
<dbReference type="EMBL" id="PUGF01000002">
    <property type="protein sequence ID" value="PRC94659.1"/>
    <property type="molecule type" value="Genomic_DNA"/>
</dbReference>
<proteinExistence type="inferred from homology"/>
<name>A0A2S9H3V2_9BURK</name>
<dbReference type="InterPro" id="IPR014756">
    <property type="entry name" value="Ig_E-set"/>
</dbReference>
<protein>
    <submittedName>
        <fullName evidence="8">Glycosyl hydrolase family 9</fullName>
    </submittedName>
</protein>
<comment type="caution">
    <text evidence="8">The sequence shown here is derived from an EMBL/GenBank/DDBJ whole genome shotgun (WGS) entry which is preliminary data.</text>
</comment>
<accession>A0A2S9H3V2</accession>
<dbReference type="InterPro" id="IPR013783">
    <property type="entry name" value="Ig-like_fold"/>
</dbReference>
<dbReference type="InterPro" id="IPR001701">
    <property type="entry name" value="Glyco_hydro_9"/>
</dbReference>
<keyword evidence="2 8" id="KW-0378">Hydrolase</keyword>
<dbReference type="AlphaFoldDB" id="A0A2S9H3V2"/>
<comment type="similarity">
    <text evidence="1">Belongs to the glycosyl hydrolase 9 (cellulase E) family.</text>
</comment>
<evidence type="ECO:0000259" key="6">
    <source>
        <dbReference type="Pfam" id="PF00759"/>
    </source>
</evidence>
<dbReference type="InterPro" id="IPR012341">
    <property type="entry name" value="6hp_glycosidase-like_sf"/>
</dbReference>
<feature type="domain" description="Cellulase Ig-like" evidence="7">
    <location>
        <begin position="3"/>
        <end position="82"/>
    </location>
</feature>
<keyword evidence="9" id="KW-1185">Reference proteome</keyword>